<evidence type="ECO:0000313" key="5">
    <source>
        <dbReference type="Proteomes" id="UP000198741"/>
    </source>
</evidence>
<dbReference type="PANTHER" id="PTHR43658:SF8">
    <property type="entry name" value="17-BETA-HYDROXYSTEROID DEHYDROGENASE 14-RELATED"/>
    <property type="match status" value="1"/>
</dbReference>
<evidence type="ECO:0000256" key="1">
    <source>
        <dbReference type="ARBA" id="ARBA00006484"/>
    </source>
</evidence>
<dbReference type="Pfam" id="PF00106">
    <property type="entry name" value="adh_short"/>
    <property type="match status" value="1"/>
</dbReference>
<dbReference type="AlphaFoldDB" id="A0A1H0KAF1"/>
<organism evidence="4 5">
    <name type="scientific">Nakamurella panacisegetis</name>
    <dbReference type="NCBI Taxonomy" id="1090615"/>
    <lineage>
        <taxon>Bacteria</taxon>
        <taxon>Bacillati</taxon>
        <taxon>Actinomycetota</taxon>
        <taxon>Actinomycetes</taxon>
        <taxon>Nakamurellales</taxon>
        <taxon>Nakamurellaceae</taxon>
        <taxon>Nakamurella</taxon>
    </lineage>
</organism>
<evidence type="ECO:0000256" key="3">
    <source>
        <dbReference type="RuleBase" id="RU000363"/>
    </source>
</evidence>
<protein>
    <submittedName>
        <fullName evidence="4">NAD(P)-dependent dehydrogenase, short-chain alcohol dehydrogenase family</fullName>
    </submittedName>
</protein>
<name>A0A1H0KAF1_9ACTN</name>
<comment type="similarity">
    <text evidence="1 3">Belongs to the short-chain dehydrogenases/reductases (SDR) family.</text>
</comment>
<dbReference type="InterPro" id="IPR002347">
    <property type="entry name" value="SDR_fam"/>
</dbReference>
<evidence type="ECO:0000313" key="4">
    <source>
        <dbReference type="EMBL" id="SDO52864.1"/>
    </source>
</evidence>
<dbReference type="PANTHER" id="PTHR43658">
    <property type="entry name" value="SHORT-CHAIN DEHYDROGENASE/REDUCTASE"/>
    <property type="match status" value="1"/>
</dbReference>
<gene>
    <name evidence="4" type="ORF">SAMN04515671_1230</name>
</gene>
<dbReference type="PRINTS" id="PR00081">
    <property type="entry name" value="GDHRDH"/>
</dbReference>
<dbReference type="OrthoDB" id="9795647at2"/>
<dbReference type="STRING" id="1090615.SAMN04515671_1230"/>
<dbReference type="Proteomes" id="UP000198741">
    <property type="component" value="Chromosome I"/>
</dbReference>
<evidence type="ECO:0000256" key="2">
    <source>
        <dbReference type="ARBA" id="ARBA00023002"/>
    </source>
</evidence>
<proteinExistence type="inferred from homology"/>
<dbReference type="RefSeq" id="WP_090475113.1">
    <property type="nucleotide sequence ID" value="NZ_LT629710.1"/>
</dbReference>
<dbReference type="GO" id="GO:0016491">
    <property type="term" value="F:oxidoreductase activity"/>
    <property type="evidence" value="ECO:0007669"/>
    <property type="project" value="UniProtKB-KW"/>
</dbReference>
<accession>A0A1H0KAF1</accession>
<keyword evidence="5" id="KW-1185">Reference proteome</keyword>
<reference evidence="4 5" key="1">
    <citation type="submission" date="2016-10" db="EMBL/GenBank/DDBJ databases">
        <authorList>
            <person name="de Groot N.N."/>
        </authorList>
    </citation>
    <scope>NUCLEOTIDE SEQUENCE [LARGE SCALE GENOMIC DNA]</scope>
    <source>
        <strain evidence="5">P4-7,KCTC 19426,CECT 7604</strain>
    </source>
</reference>
<dbReference type="Gene3D" id="3.40.50.720">
    <property type="entry name" value="NAD(P)-binding Rossmann-like Domain"/>
    <property type="match status" value="1"/>
</dbReference>
<dbReference type="PRINTS" id="PR00080">
    <property type="entry name" value="SDRFAMILY"/>
</dbReference>
<dbReference type="EMBL" id="LT629710">
    <property type="protein sequence ID" value="SDO52864.1"/>
    <property type="molecule type" value="Genomic_DNA"/>
</dbReference>
<dbReference type="SUPFAM" id="SSF51735">
    <property type="entry name" value="NAD(P)-binding Rossmann-fold domains"/>
    <property type="match status" value="1"/>
</dbReference>
<dbReference type="InterPro" id="IPR036291">
    <property type="entry name" value="NAD(P)-bd_dom_sf"/>
</dbReference>
<sequence>MQINGISAIVTGAASGLGAATAQALLDGGARVVGIDLAAGWERAGQPPAGLTPISGDVREPDDVAAAVAAATEAGPLRMAVNCAGIVAGARILSRKGVHDLEAFSRVITINLIGTFNVLRLAAEGIAATEPYDDAGSRGLIVNTASVAAFDGQIGQIAYAASKGGVAAMTLPAARDLAQYGIRVMTIAPGVLDTPMMAAVTDEFREALVANVPFPARFGRPDEYAALVASIAAQDYLNGEVIRLDGALRMPPR</sequence>
<dbReference type="InterPro" id="IPR020904">
    <property type="entry name" value="Sc_DH/Rdtase_CS"/>
</dbReference>
<keyword evidence="2" id="KW-0560">Oxidoreductase</keyword>
<dbReference type="PROSITE" id="PS00061">
    <property type="entry name" value="ADH_SHORT"/>
    <property type="match status" value="1"/>
</dbReference>